<dbReference type="Pfam" id="PF13970">
    <property type="entry name" value="DUF4221"/>
    <property type="match status" value="1"/>
</dbReference>
<sequence>MKQIPLLILTMIGFSCGNKPETSTTDNLKIKIDTLMVDYQKVLEQVSFSPPVWDDENERYYRFSYRIEFAEVKEAGELLPEAIDRNIHLSVYNKDFALVAEAPVPQLVTNLVRYFVREGDIWIFENIADELGFIRLELTI</sequence>
<keyword evidence="2" id="KW-1185">Reference proteome</keyword>
<dbReference type="PROSITE" id="PS51257">
    <property type="entry name" value="PROKAR_LIPOPROTEIN"/>
    <property type="match status" value="1"/>
</dbReference>
<protein>
    <submittedName>
        <fullName evidence="1">DUF4221 family protein</fullName>
    </submittedName>
</protein>
<name>A0ABT8C4S5_9BACT</name>
<reference evidence="2" key="1">
    <citation type="journal article" date="2019" name="Int. J. Syst. Evol. Microbiol.">
        <title>The Global Catalogue of Microorganisms (GCM) 10K type strain sequencing project: providing services to taxonomists for standard genome sequencing and annotation.</title>
        <authorList>
            <consortium name="The Broad Institute Genomics Platform"/>
            <consortium name="The Broad Institute Genome Sequencing Center for Infectious Disease"/>
            <person name="Wu L."/>
            <person name="Ma J."/>
        </authorList>
    </citation>
    <scope>NUCLEOTIDE SEQUENCE [LARGE SCALE GENOMIC DNA]</scope>
    <source>
        <strain evidence="2">CECT 7706</strain>
    </source>
</reference>
<proteinExistence type="predicted"/>
<dbReference type="Proteomes" id="UP001236663">
    <property type="component" value="Unassembled WGS sequence"/>
</dbReference>
<gene>
    <name evidence="1" type="ORF">QWZ15_07935</name>
</gene>
<evidence type="ECO:0000313" key="1">
    <source>
        <dbReference type="EMBL" id="MDN3687754.1"/>
    </source>
</evidence>
<dbReference type="InterPro" id="IPR025316">
    <property type="entry name" value="DUF4221"/>
</dbReference>
<organism evidence="1 2">
    <name type="scientific">Cyclobacterium jeungdonense</name>
    <dbReference type="NCBI Taxonomy" id="708087"/>
    <lineage>
        <taxon>Bacteria</taxon>
        <taxon>Pseudomonadati</taxon>
        <taxon>Bacteroidota</taxon>
        <taxon>Cytophagia</taxon>
        <taxon>Cytophagales</taxon>
        <taxon>Cyclobacteriaceae</taxon>
        <taxon>Cyclobacterium</taxon>
    </lineage>
</organism>
<comment type="caution">
    <text evidence="1">The sequence shown here is derived from an EMBL/GenBank/DDBJ whole genome shotgun (WGS) entry which is preliminary data.</text>
</comment>
<dbReference type="EMBL" id="JAUFQS010000006">
    <property type="protein sequence ID" value="MDN3687754.1"/>
    <property type="molecule type" value="Genomic_DNA"/>
</dbReference>
<dbReference type="RefSeq" id="WP_163384982.1">
    <property type="nucleotide sequence ID" value="NZ_JAUFQS010000006.1"/>
</dbReference>
<evidence type="ECO:0000313" key="2">
    <source>
        <dbReference type="Proteomes" id="UP001236663"/>
    </source>
</evidence>
<accession>A0ABT8C4S5</accession>